<dbReference type="AlphaFoldDB" id="A0A3M2LRX5"/>
<accession>A0A3M2LRX5</accession>
<comment type="caution">
    <text evidence="2">The sequence shown here is derived from an EMBL/GenBank/DDBJ whole genome shotgun (WGS) entry which is preliminary data.</text>
</comment>
<dbReference type="SUPFAM" id="SSF69118">
    <property type="entry name" value="AhpD-like"/>
    <property type="match status" value="1"/>
</dbReference>
<dbReference type="Pfam" id="PF02627">
    <property type="entry name" value="CMD"/>
    <property type="match status" value="1"/>
</dbReference>
<evidence type="ECO:0000259" key="1">
    <source>
        <dbReference type="Pfam" id="PF02627"/>
    </source>
</evidence>
<organism evidence="2 3">
    <name type="scientific">Actinomadura harenae</name>
    <dbReference type="NCBI Taxonomy" id="2483351"/>
    <lineage>
        <taxon>Bacteria</taxon>
        <taxon>Bacillati</taxon>
        <taxon>Actinomycetota</taxon>
        <taxon>Actinomycetes</taxon>
        <taxon>Streptosporangiales</taxon>
        <taxon>Thermomonosporaceae</taxon>
        <taxon>Actinomadura</taxon>
    </lineage>
</organism>
<dbReference type="OrthoDB" id="9801997at2"/>
<keyword evidence="3" id="KW-1185">Reference proteome</keyword>
<dbReference type="InterPro" id="IPR003779">
    <property type="entry name" value="CMD-like"/>
</dbReference>
<protein>
    <submittedName>
        <fullName evidence="2">Carboxymuconolactone decarboxylase family protein</fullName>
    </submittedName>
</protein>
<dbReference type="InterPro" id="IPR029032">
    <property type="entry name" value="AhpD-like"/>
</dbReference>
<feature type="domain" description="Carboxymuconolactone decarboxylase-like" evidence="1">
    <location>
        <begin position="68"/>
        <end position="137"/>
    </location>
</feature>
<dbReference type="EMBL" id="RFFG01000070">
    <property type="protein sequence ID" value="RMI39313.1"/>
    <property type="molecule type" value="Genomic_DNA"/>
</dbReference>
<gene>
    <name evidence="2" type="ORF">EBO15_30155</name>
</gene>
<proteinExistence type="predicted"/>
<dbReference type="GO" id="GO:0051920">
    <property type="term" value="F:peroxiredoxin activity"/>
    <property type="evidence" value="ECO:0007669"/>
    <property type="project" value="InterPro"/>
</dbReference>
<dbReference type="Gene3D" id="1.20.1290.10">
    <property type="entry name" value="AhpD-like"/>
    <property type="match status" value="1"/>
</dbReference>
<evidence type="ECO:0000313" key="2">
    <source>
        <dbReference type="EMBL" id="RMI39313.1"/>
    </source>
</evidence>
<sequence length="215" mass="24358">MPRLRQVPRAELEARDDRLALFFYDRLFGEDSDPTEGRGTATGSPGDWWTTFALDQAIFKHCVKGFEVYRGVRLDPVLRELGQTRAGWARGSQFVFSQHCKQMRALGVPDEKVRAVACWEVSDLFDELERAVLAYADALVLNGGRVHDEVFATLKKHLPDEQILELTYVTCLYEMHATMARALRVEYDDRDDPIVEVPAPDGYGTRDIADDFTGA</sequence>
<dbReference type="PANTHER" id="PTHR34846">
    <property type="entry name" value="4-CARBOXYMUCONOLACTONE DECARBOXYLASE FAMILY PROTEIN (AFU_ORTHOLOGUE AFUA_6G11590)"/>
    <property type="match status" value="1"/>
</dbReference>
<dbReference type="Proteomes" id="UP000282674">
    <property type="component" value="Unassembled WGS sequence"/>
</dbReference>
<evidence type="ECO:0000313" key="3">
    <source>
        <dbReference type="Proteomes" id="UP000282674"/>
    </source>
</evidence>
<name>A0A3M2LRX5_9ACTN</name>
<dbReference type="RefSeq" id="WP_122197853.1">
    <property type="nucleotide sequence ID" value="NZ_JBHSKC010000040.1"/>
</dbReference>
<reference evidence="2 3" key="1">
    <citation type="submission" date="2018-10" db="EMBL/GenBank/DDBJ databases">
        <title>Isolation from soil.</title>
        <authorList>
            <person name="Hu J."/>
        </authorList>
    </citation>
    <scope>NUCLEOTIDE SEQUENCE [LARGE SCALE GENOMIC DNA]</scope>
    <source>
        <strain evidence="2 3">NEAU-Ht49</strain>
    </source>
</reference>
<dbReference type="PANTHER" id="PTHR34846:SF5">
    <property type="entry name" value="CARBOXYMUCONOLACTONE DECARBOXYLASE-LIKE DOMAIN-CONTAINING PROTEIN"/>
    <property type="match status" value="1"/>
</dbReference>